<evidence type="ECO:0000313" key="3">
    <source>
        <dbReference type="EMBL" id="APT91343.1"/>
    </source>
</evidence>
<evidence type="ECO:0000256" key="2">
    <source>
        <dbReference type="SAM" id="SignalP"/>
    </source>
</evidence>
<reference evidence="3 4" key="1">
    <citation type="submission" date="2014-08" db="EMBL/GenBank/DDBJ databases">
        <title>Complete genome sequence of Corynebacterium sphenisci CECT 5990(T) (=DSM 44792(T)), isolated from healthy wild penguins.</title>
        <authorList>
            <person name="Ruckert C."/>
            <person name="Albersmeier A."/>
            <person name="Winkler A."/>
            <person name="Kalinowski J."/>
        </authorList>
    </citation>
    <scope>NUCLEOTIDE SEQUENCE [LARGE SCALE GENOMIC DNA]</scope>
    <source>
        <strain evidence="3 4">DSM 44792</strain>
    </source>
</reference>
<gene>
    <name evidence="3" type="ORF">CSPHI_10425</name>
</gene>
<dbReference type="OrthoDB" id="4412202at2"/>
<dbReference type="PROSITE" id="PS51257">
    <property type="entry name" value="PROKAR_LIPOPROTEIN"/>
    <property type="match status" value="1"/>
</dbReference>
<keyword evidence="4" id="KW-1185">Reference proteome</keyword>
<dbReference type="Proteomes" id="UP000185469">
    <property type="component" value="Chromosome"/>
</dbReference>
<dbReference type="STRING" id="1437874.CSPHI_10425"/>
<feature type="region of interest" description="Disordered" evidence="1">
    <location>
        <begin position="139"/>
        <end position="165"/>
    </location>
</feature>
<accession>A0A1L7CZX4</accession>
<feature type="chain" id="PRO_5012273194" description="DUF306 domain-containing protein" evidence="2">
    <location>
        <begin position="28"/>
        <end position="165"/>
    </location>
</feature>
<protein>
    <recommendedName>
        <fullName evidence="5">DUF306 domain-containing protein</fullName>
    </recommendedName>
</protein>
<proteinExistence type="predicted"/>
<dbReference type="KEGG" id="csph:CSPHI_10425"/>
<sequence length="165" mass="16509">MSRRGTGLRAAAALGALALAAAGCAGADPEPAARGTAWQVTGVFDDPGLPTGPAEPAGAPVLVLGASSYTGSSPCGEFSGELDWPSDSLVRIRPPRVDATAPAATPCTDAIRVYDRRLRTVLPGTHEVRVRGGELRATAVPADDADDPAAGAGFAAVAEPPRAAD</sequence>
<dbReference type="RefSeq" id="WP_075693001.1">
    <property type="nucleotide sequence ID" value="NZ_CP009248.1"/>
</dbReference>
<name>A0A1L7CZX4_9CORY</name>
<evidence type="ECO:0000313" key="4">
    <source>
        <dbReference type="Proteomes" id="UP000185469"/>
    </source>
</evidence>
<organism evidence="3 4">
    <name type="scientific">Corynebacterium sphenisci DSM 44792</name>
    <dbReference type="NCBI Taxonomy" id="1437874"/>
    <lineage>
        <taxon>Bacteria</taxon>
        <taxon>Bacillati</taxon>
        <taxon>Actinomycetota</taxon>
        <taxon>Actinomycetes</taxon>
        <taxon>Mycobacteriales</taxon>
        <taxon>Corynebacteriaceae</taxon>
        <taxon>Corynebacterium</taxon>
    </lineage>
</organism>
<dbReference type="AlphaFoldDB" id="A0A1L7CZX4"/>
<evidence type="ECO:0008006" key="5">
    <source>
        <dbReference type="Google" id="ProtNLM"/>
    </source>
</evidence>
<dbReference type="EMBL" id="CP009248">
    <property type="protein sequence ID" value="APT91343.1"/>
    <property type="molecule type" value="Genomic_DNA"/>
</dbReference>
<evidence type="ECO:0000256" key="1">
    <source>
        <dbReference type="SAM" id="MobiDB-lite"/>
    </source>
</evidence>
<feature type="signal peptide" evidence="2">
    <location>
        <begin position="1"/>
        <end position="27"/>
    </location>
</feature>
<keyword evidence="2" id="KW-0732">Signal</keyword>